<dbReference type="SUPFAM" id="SSF50729">
    <property type="entry name" value="PH domain-like"/>
    <property type="match status" value="1"/>
</dbReference>
<keyword evidence="7" id="KW-1185">Reference proteome</keyword>
<evidence type="ECO:0000259" key="4">
    <source>
        <dbReference type="PROSITE" id="PS50002"/>
    </source>
</evidence>
<organism evidence="6 7">
    <name type="scientific">Piromyces finnis</name>
    <dbReference type="NCBI Taxonomy" id="1754191"/>
    <lineage>
        <taxon>Eukaryota</taxon>
        <taxon>Fungi</taxon>
        <taxon>Fungi incertae sedis</taxon>
        <taxon>Chytridiomycota</taxon>
        <taxon>Chytridiomycota incertae sedis</taxon>
        <taxon>Neocallimastigomycetes</taxon>
        <taxon>Neocallimastigales</taxon>
        <taxon>Neocallimastigaceae</taxon>
        <taxon>Piromyces</taxon>
    </lineage>
</organism>
<sequence length="690" mass="79504">MGVKFAEPTAIQYAKALYDFNAGKKVELSLKKSDVVKIFHLDGEWCYGELNGVKGFFPHNFVKNIDEEEYNKLIKNSINNEGSMLINNISDDINEKKTKDNEDSRNNEEDENNEKDKDNKNNEKDENSEKDEDDRLKELEKQIRNSTLRKGVSNRTSTDGKRSWYNAYQGSIRYVSKNESILAMKENGPNAEKNNISMRNSSEKLSNHDMVKSKSGSSLLGNNVKSNQKVDFGFINGPAKLKMKWIDFIGGKEVADEMGLSKKDIKRQEVIYEMIDTERDYVNDLSIIIELYIKPMRNNNILSKKDLGTLFSNIEQLYGVNQELLSLFEERQKQNKCVEEIGDIWLMMNEYLKMYMLYCGNYAYAITKLEDLKSSKSISKFLNNQFHKKESRSLKLESFLIKPVQRICKYPLLLRELIKFTDESCKDYKNLINAYSKLETVVTVVNGASKEAEAAHYLIAFQSRFNPKISIVSPSRRLKYKCEVSVYMKKLSSPTQSLSSILSSGHSHNFEKKKRLLFIFDDLIIIAKSLSQGTDKLTKGKLKLIQKSEYSNLEVKSFKNSEENNLINAIEITFSNPDILTIIFCEDDEAKSEILSHLTDCIREYQSINKNESGPNIVKRLPSEKVYSMISNKSQDLIEEEEENNITSTTSEEKETNKVEINSKEEEERIIIIPENKSDEYKNGEVNFII</sequence>
<evidence type="ECO:0000313" key="7">
    <source>
        <dbReference type="Proteomes" id="UP000193719"/>
    </source>
</evidence>
<dbReference type="Proteomes" id="UP000193719">
    <property type="component" value="Unassembled WGS sequence"/>
</dbReference>
<reference evidence="6 7" key="1">
    <citation type="submission" date="2016-08" db="EMBL/GenBank/DDBJ databases">
        <title>Genomes of anaerobic fungi encode conserved fungal cellulosomes for biomass hydrolysis.</title>
        <authorList>
            <consortium name="DOE Joint Genome Institute"/>
            <person name="Haitjema C.H."/>
            <person name="Gilmore S.P."/>
            <person name="Henske J.K."/>
            <person name="Solomon K.V."/>
            <person name="De Groot R."/>
            <person name="Kuo A."/>
            <person name="Mondo S.J."/>
            <person name="Salamov A.A."/>
            <person name="Labutti K."/>
            <person name="Zhao Z."/>
            <person name="Chiniquy J."/>
            <person name="Barry K."/>
            <person name="Brewer H.M."/>
            <person name="Purvine S.O."/>
            <person name="Wright A.T."/>
            <person name="Boxma B."/>
            <person name="Van Alen T."/>
            <person name="Hackstein J.H."/>
            <person name="Baker S.E."/>
            <person name="Grigoriev I.V."/>
            <person name="O'Malley M.A."/>
        </authorList>
    </citation>
    <scope>NUCLEOTIDE SEQUENCE [LARGE SCALE GENOMIC DNA]</scope>
    <source>
        <strain evidence="7">finn</strain>
    </source>
</reference>
<evidence type="ECO:0000256" key="2">
    <source>
        <dbReference type="PROSITE-ProRule" id="PRU00192"/>
    </source>
</evidence>
<feature type="compositionally biased region" description="Basic and acidic residues" evidence="3">
    <location>
        <begin position="651"/>
        <end position="662"/>
    </location>
</feature>
<dbReference type="CDD" id="cd00174">
    <property type="entry name" value="SH3"/>
    <property type="match status" value="1"/>
</dbReference>
<dbReference type="InterPro" id="IPR053086">
    <property type="entry name" value="RhoGEF_domain"/>
</dbReference>
<dbReference type="InterPro" id="IPR001331">
    <property type="entry name" value="GDS_CDC24_CS"/>
</dbReference>
<protein>
    <submittedName>
        <fullName evidence="6">Dbl homology domain-containing protein</fullName>
    </submittedName>
</protein>
<dbReference type="EMBL" id="MCFH01000046">
    <property type="protein sequence ID" value="ORX44374.1"/>
    <property type="molecule type" value="Genomic_DNA"/>
</dbReference>
<dbReference type="OrthoDB" id="1716625at2759"/>
<feature type="compositionally biased region" description="Basic and acidic residues" evidence="3">
    <location>
        <begin position="114"/>
        <end position="143"/>
    </location>
</feature>
<dbReference type="PROSITE" id="PS50010">
    <property type="entry name" value="DH_2"/>
    <property type="match status" value="1"/>
</dbReference>
<dbReference type="Pfam" id="PF00621">
    <property type="entry name" value="RhoGEF"/>
    <property type="match status" value="1"/>
</dbReference>
<dbReference type="Gene3D" id="2.30.30.40">
    <property type="entry name" value="SH3 Domains"/>
    <property type="match status" value="1"/>
</dbReference>
<comment type="caution">
    <text evidence="6">The sequence shown here is derived from an EMBL/GenBank/DDBJ whole genome shotgun (WGS) entry which is preliminary data.</text>
</comment>
<evidence type="ECO:0000256" key="3">
    <source>
        <dbReference type="SAM" id="MobiDB-lite"/>
    </source>
</evidence>
<dbReference type="SMART" id="SM00326">
    <property type="entry name" value="SH3"/>
    <property type="match status" value="1"/>
</dbReference>
<dbReference type="InterPro" id="IPR011993">
    <property type="entry name" value="PH-like_dom_sf"/>
</dbReference>
<evidence type="ECO:0000259" key="5">
    <source>
        <dbReference type="PROSITE" id="PS50010"/>
    </source>
</evidence>
<reference evidence="6 7" key="2">
    <citation type="submission" date="2016-08" db="EMBL/GenBank/DDBJ databases">
        <title>Pervasive Adenine N6-methylation of Active Genes in Fungi.</title>
        <authorList>
            <consortium name="DOE Joint Genome Institute"/>
            <person name="Mondo S.J."/>
            <person name="Dannebaum R.O."/>
            <person name="Kuo R.C."/>
            <person name="Labutti K."/>
            <person name="Haridas S."/>
            <person name="Kuo A."/>
            <person name="Salamov A."/>
            <person name="Ahrendt S.R."/>
            <person name="Lipzen A."/>
            <person name="Sullivan W."/>
            <person name="Andreopoulos W.B."/>
            <person name="Clum A."/>
            <person name="Lindquist E."/>
            <person name="Daum C."/>
            <person name="Ramamoorthy G.K."/>
            <person name="Gryganskyi A."/>
            <person name="Culley D."/>
            <person name="Magnuson J.K."/>
            <person name="James T.Y."/>
            <person name="O'Malley M.A."/>
            <person name="Stajich J.E."/>
            <person name="Spatafora J.W."/>
            <person name="Visel A."/>
            <person name="Grigoriev I.V."/>
        </authorList>
    </citation>
    <scope>NUCLEOTIDE SEQUENCE [LARGE SCALE GENOMIC DNA]</scope>
    <source>
        <strain evidence="7">finn</strain>
    </source>
</reference>
<dbReference type="InterPro" id="IPR035899">
    <property type="entry name" value="DBL_dom_sf"/>
</dbReference>
<name>A0A1Y1UZZ8_9FUNG</name>
<dbReference type="PROSITE" id="PS50002">
    <property type="entry name" value="SH3"/>
    <property type="match status" value="1"/>
</dbReference>
<dbReference type="InterPro" id="IPR001452">
    <property type="entry name" value="SH3_domain"/>
</dbReference>
<dbReference type="STRING" id="1754191.A0A1Y1UZZ8"/>
<dbReference type="GO" id="GO:0005085">
    <property type="term" value="F:guanyl-nucleotide exchange factor activity"/>
    <property type="evidence" value="ECO:0007669"/>
    <property type="project" value="InterPro"/>
</dbReference>
<gene>
    <name evidence="6" type="ORF">BCR36DRAFT_301733</name>
</gene>
<dbReference type="SUPFAM" id="SSF50044">
    <property type="entry name" value="SH3-domain"/>
    <property type="match status" value="1"/>
</dbReference>
<dbReference type="Gene3D" id="1.20.900.10">
    <property type="entry name" value="Dbl homology (DH) domain"/>
    <property type="match status" value="1"/>
</dbReference>
<dbReference type="InterPro" id="IPR000219">
    <property type="entry name" value="DH_dom"/>
</dbReference>
<dbReference type="GO" id="GO:0005829">
    <property type="term" value="C:cytosol"/>
    <property type="evidence" value="ECO:0007669"/>
    <property type="project" value="TreeGrafter"/>
</dbReference>
<feature type="region of interest" description="Disordered" evidence="3">
    <location>
        <begin position="638"/>
        <end position="662"/>
    </location>
</feature>
<dbReference type="SMART" id="SM00325">
    <property type="entry name" value="RhoGEF"/>
    <property type="match status" value="1"/>
</dbReference>
<dbReference type="PROSITE" id="PS00741">
    <property type="entry name" value="DH_1"/>
    <property type="match status" value="1"/>
</dbReference>
<evidence type="ECO:0000313" key="6">
    <source>
        <dbReference type="EMBL" id="ORX44374.1"/>
    </source>
</evidence>
<feature type="domain" description="SH3" evidence="4">
    <location>
        <begin position="9"/>
        <end position="67"/>
    </location>
</feature>
<dbReference type="InterPro" id="IPR036028">
    <property type="entry name" value="SH3-like_dom_sf"/>
</dbReference>
<dbReference type="GO" id="GO:0035556">
    <property type="term" value="P:intracellular signal transduction"/>
    <property type="evidence" value="ECO:0007669"/>
    <property type="project" value="InterPro"/>
</dbReference>
<dbReference type="SUPFAM" id="SSF48065">
    <property type="entry name" value="DBL homology domain (DH-domain)"/>
    <property type="match status" value="1"/>
</dbReference>
<dbReference type="PANTHER" id="PTHR45834">
    <property type="entry name" value="RHO GUANINE NUCLEOTIDE EXCHANGE FACTOR 9-RELATED"/>
    <property type="match status" value="1"/>
</dbReference>
<dbReference type="CDD" id="cd00160">
    <property type="entry name" value="RhoGEF"/>
    <property type="match status" value="1"/>
</dbReference>
<accession>A0A1Y1UZZ8</accession>
<dbReference type="AlphaFoldDB" id="A0A1Y1UZZ8"/>
<dbReference type="Gene3D" id="2.30.29.30">
    <property type="entry name" value="Pleckstrin-homology domain (PH domain)/Phosphotyrosine-binding domain (PTB)"/>
    <property type="match status" value="1"/>
</dbReference>
<feature type="compositionally biased region" description="Polar residues" evidence="3">
    <location>
        <begin position="144"/>
        <end position="157"/>
    </location>
</feature>
<dbReference type="Pfam" id="PF07653">
    <property type="entry name" value="SH3_2"/>
    <property type="match status" value="1"/>
</dbReference>
<feature type="region of interest" description="Disordered" evidence="3">
    <location>
        <begin position="89"/>
        <end position="162"/>
    </location>
</feature>
<dbReference type="PANTHER" id="PTHR45834:SF3">
    <property type="entry name" value="RHO GUANINE NUCLEOTIDE EXCHANGE FACTOR 3, ISOFORM L"/>
    <property type="match status" value="1"/>
</dbReference>
<feature type="domain" description="DH" evidence="5">
    <location>
        <begin position="266"/>
        <end position="448"/>
    </location>
</feature>
<evidence type="ECO:0000256" key="1">
    <source>
        <dbReference type="ARBA" id="ARBA00022443"/>
    </source>
</evidence>
<proteinExistence type="predicted"/>
<keyword evidence="1 2" id="KW-0728">SH3 domain</keyword>
<feature type="compositionally biased region" description="Basic and acidic residues" evidence="3">
    <location>
        <begin position="93"/>
        <end position="107"/>
    </location>
</feature>